<organism evidence="2 3">
    <name type="scientific">Hanseniaspora valbyensis NRRL Y-1626</name>
    <dbReference type="NCBI Taxonomy" id="766949"/>
    <lineage>
        <taxon>Eukaryota</taxon>
        <taxon>Fungi</taxon>
        <taxon>Dikarya</taxon>
        <taxon>Ascomycota</taxon>
        <taxon>Saccharomycotina</taxon>
        <taxon>Saccharomycetes</taxon>
        <taxon>Saccharomycodales</taxon>
        <taxon>Saccharomycodaceae</taxon>
        <taxon>Hanseniaspora</taxon>
    </lineage>
</organism>
<feature type="compositionally biased region" description="Basic and acidic residues" evidence="1">
    <location>
        <begin position="230"/>
        <end position="241"/>
    </location>
</feature>
<comment type="caution">
    <text evidence="2">The sequence shown here is derived from an EMBL/GenBank/DDBJ whole genome shotgun (WGS) entry which is preliminary data.</text>
</comment>
<dbReference type="AlphaFoldDB" id="A0A1B7TET6"/>
<keyword evidence="3" id="KW-1185">Reference proteome</keyword>
<dbReference type="OrthoDB" id="3971993at2759"/>
<accession>A0A1B7TET6</accession>
<dbReference type="EMBL" id="LXPE01000010">
    <property type="protein sequence ID" value="OBA27241.1"/>
    <property type="molecule type" value="Genomic_DNA"/>
</dbReference>
<feature type="compositionally biased region" description="Acidic residues" evidence="1">
    <location>
        <begin position="208"/>
        <end position="229"/>
    </location>
</feature>
<sequence>MVVLKSILKKPSKNTSNVHLNLDKKSIKFEEATVHVFGENLPSNGKIMSTSEFEKLKEIEGFGKSARKSQVQSFNYEDEEVEDEVSIKEFYYQTDSKSKNSNNRKIEIFTLTVNPDILNMETNDISVTKGGVIPLSNYDMNYINYREIIHDPKTLTEDTNNSTNIIKKPRQQRSVKIDEMAKEESIKDPSNIDFKFAKLSNYPMPYVENEDDDENEEEEEEDYENEEENEKGKKIISIKEHNKNKRAKLNDSSPQKKPNANKTNTTLIVKPSGKLNNKLLKPNRGSLDPVKVPRVIIDY</sequence>
<protein>
    <submittedName>
        <fullName evidence="2">Uncharacterized protein</fullName>
    </submittedName>
</protein>
<dbReference type="Proteomes" id="UP000092321">
    <property type="component" value="Unassembled WGS sequence"/>
</dbReference>
<proteinExistence type="predicted"/>
<evidence type="ECO:0000256" key="1">
    <source>
        <dbReference type="SAM" id="MobiDB-lite"/>
    </source>
</evidence>
<evidence type="ECO:0000313" key="2">
    <source>
        <dbReference type="EMBL" id="OBA27241.1"/>
    </source>
</evidence>
<reference evidence="3" key="1">
    <citation type="journal article" date="2016" name="Proc. Natl. Acad. Sci. U.S.A.">
        <title>Comparative genomics of biotechnologically important yeasts.</title>
        <authorList>
            <person name="Riley R."/>
            <person name="Haridas S."/>
            <person name="Wolfe K.H."/>
            <person name="Lopes M.R."/>
            <person name="Hittinger C.T."/>
            <person name="Goeker M."/>
            <person name="Salamov A.A."/>
            <person name="Wisecaver J.H."/>
            <person name="Long T.M."/>
            <person name="Calvey C.H."/>
            <person name="Aerts A.L."/>
            <person name="Barry K.W."/>
            <person name="Choi C."/>
            <person name="Clum A."/>
            <person name="Coughlan A.Y."/>
            <person name="Deshpande S."/>
            <person name="Douglass A.P."/>
            <person name="Hanson S.J."/>
            <person name="Klenk H.-P."/>
            <person name="LaButti K.M."/>
            <person name="Lapidus A."/>
            <person name="Lindquist E.A."/>
            <person name="Lipzen A.M."/>
            <person name="Meier-Kolthoff J.P."/>
            <person name="Ohm R.A."/>
            <person name="Otillar R.P."/>
            <person name="Pangilinan J.L."/>
            <person name="Peng Y."/>
            <person name="Rokas A."/>
            <person name="Rosa C.A."/>
            <person name="Scheuner C."/>
            <person name="Sibirny A.A."/>
            <person name="Slot J.C."/>
            <person name="Stielow J.B."/>
            <person name="Sun H."/>
            <person name="Kurtzman C.P."/>
            <person name="Blackwell M."/>
            <person name="Grigoriev I.V."/>
            <person name="Jeffries T.W."/>
        </authorList>
    </citation>
    <scope>NUCLEOTIDE SEQUENCE [LARGE SCALE GENOMIC DNA]</scope>
    <source>
        <strain evidence="3">NRRL Y-1626</strain>
    </source>
</reference>
<evidence type="ECO:0000313" key="3">
    <source>
        <dbReference type="Proteomes" id="UP000092321"/>
    </source>
</evidence>
<name>A0A1B7TET6_9ASCO</name>
<feature type="region of interest" description="Disordered" evidence="1">
    <location>
        <begin position="203"/>
        <end position="287"/>
    </location>
</feature>
<feature type="compositionally biased region" description="Polar residues" evidence="1">
    <location>
        <begin position="250"/>
        <end position="267"/>
    </location>
</feature>
<gene>
    <name evidence="2" type="ORF">HANVADRAFT_52534</name>
</gene>